<dbReference type="RefSeq" id="WP_307200163.1">
    <property type="nucleotide sequence ID" value="NZ_JAUSSU010000001.1"/>
</dbReference>
<dbReference type="EMBL" id="JAUSSU010000001">
    <property type="protein sequence ID" value="MDQ0110782.1"/>
    <property type="molecule type" value="Genomic_DNA"/>
</dbReference>
<feature type="transmembrane region" description="Helical" evidence="7">
    <location>
        <begin position="312"/>
        <end position="342"/>
    </location>
</feature>
<keyword evidence="4 7" id="KW-1133">Transmembrane helix</keyword>
<evidence type="ECO:0000256" key="3">
    <source>
        <dbReference type="ARBA" id="ARBA00022692"/>
    </source>
</evidence>
<dbReference type="NCBIfam" id="TIGR02872">
    <property type="entry name" value="spore_ytvI"/>
    <property type="match status" value="1"/>
</dbReference>
<evidence type="ECO:0000313" key="9">
    <source>
        <dbReference type="Proteomes" id="UP001229346"/>
    </source>
</evidence>
<feature type="transmembrane region" description="Helical" evidence="7">
    <location>
        <begin position="35"/>
        <end position="53"/>
    </location>
</feature>
<comment type="caution">
    <text evidence="8">The sequence shown here is derived from an EMBL/GenBank/DDBJ whole genome shotgun (WGS) entry which is preliminary data.</text>
</comment>
<sequence length="403" mass="44703">MLPFYKKYWRTAFDIALIALTVYLIMYSFSYLYRIATPIFFSFLIFMSIEPLARRLNKLGIKKSIASGISILVFIILILGIFSGAAYLITKQGSELIDNFPKYQLMLEKQVAKSTAQIQEQLATLPPNFNLVERSTELISGITDYLGKLGQSFLRNLINYVSSFSAFVVNVVIGTILAYFLSIEIKSWKNTAEEKTPRTFKKVFFFLRDNVFKGIALYIKAQAKMISITFVVILIALMLLGVENAFVIAVVSAIFDILPLLGVGTVFIPWIIYLIIVGKISLAIWLSALFLVVVITRQILEPKITGDSLGVSAFTMLAFMIVSLKLFGISGVILSPILMILIKSLYDQGYFHRWIRAPLGEFDNGTPGADTVPGAFEPSAGNATAPVTAETATGLKGTEKKDL</sequence>
<keyword evidence="9" id="KW-1185">Reference proteome</keyword>
<gene>
    <name evidence="8" type="ORF">J2T15_000198</name>
</gene>
<comment type="subcellular location">
    <subcellularLocation>
        <location evidence="1">Membrane</location>
        <topology evidence="1">Multi-pass membrane protein</topology>
    </subcellularLocation>
</comment>
<accession>A0ABT9TTW1</accession>
<evidence type="ECO:0000256" key="7">
    <source>
        <dbReference type="SAM" id="Phobius"/>
    </source>
</evidence>
<evidence type="ECO:0000256" key="6">
    <source>
        <dbReference type="SAM" id="MobiDB-lite"/>
    </source>
</evidence>
<dbReference type="InterPro" id="IPR002549">
    <property type="entry name" value="AI-2E-like"/>
</dbReference>
<reference evidence="8 9" key="1">
    <citation type="submission" date="2023-07" db="EMBL/GenBank/DDBJ databases">
        <title>Sorghum-associated microbial communities from plants grown in Nebraska, USA.</title>
        <authorList>
            <person name="Schachtman D."/>
        </authorList>
    </citation>
    <scope>NUCLEOTIDE SEQUENCE [LARGE SCALE GENOMIC DNA]</scope>
    <source>
        <strain evidence="8 9">CC482</strain>
    </source>
</reference>
<feature type="transmembrane region" description="Helical" evidence="7">
    <location>
        <begin position="157"/>
        <end position="181"/>
    </location>
</feature>
<feature type="transmembrane region" description="Helical" evidence="7">
    <location>
        <begin position="257"/>
        <end position="275"/>
    </location>
</feature>
<feature type="transmembrane region" description="Helical" evidence="7">
    <location>
        <begin position="228"/>
        <end position="251"/>
    </location>
</feature>
<feature type="region of interest" description="Disordered" evidence="6">
    <location>
        <begin position="378"/>
        <end position="403"/>
    </location>
</feature>
<feature type="transmembrane region" description="Helical" evidence="7">
    <location>
        <begin position="65"/>
        <end position="89"/>
    </location>
</feature>
<keyword evidence="3 7" id="KW-0812">Transmembrane</keyword>
<protein>
    <submittedName>
        <fullName evidence="8">Sporulation integral membrane protein YtvI</fullName>
    </submittedName>
</protein>
<dbReference type="Pfam" id="PF01594">
    <property type="entry name" value="AI-2E_transport"/>
    <property type="match status" value="1"/>
</dbReference>
<evidence type="ECO:0000256" key="5">
    <source>
        <dbReference type="ARBA" id="ARBA00023136"/>
    </source>
</evidence>
<evidence type="ECO:0000313" key="8">
    <source>
        <dbReference type="EMBL" id="MDQ0110782.1"/>
    </source>
</evidence>
<dbReference type="InterPro" id="IPR014227">
    <property type="entry name" value="YtvI-like"/>
</dbReference>
<dbReference type="PANTHER" id="PTHR21716:SF68">
    <property type="entry name" value="TRANSPORT PROTEIN YTVI-RELATED"/>
    <property type="match status" value="1"/>
</dbReference>
<evidence type="ECO:0000256" key="4">
    <source>
        <dbReference type="ARBA" id="ARBA00022989"/>
    </source>
</evidence>
<name>A0ABT9TTW1_PAEHA</name>
<evidence type="ECO:0000256" key="1">
    <source>
        <dbReference type="ARBA" id="ARBA00004141"/>
    </source>
</evidence>
<organism evidence="8 9">
    <name type="scientific">Paenibacillus harenae</name>
    <dbReference type="NCBI Taxonomy" id="306543"/>
    <lineage>
        <taxon>Bacteria</taxon>
        <taxon>Bacillati</taxon>
        <taxon>Bacillota</taxon>
        <taxon>Bacilli</taxon>
        <taxon>Bacillales</taxon>
        <taxon>Paenibacillaceae</taxon>
        <taxon>Paenibacillus</taxon>
    </lineage>
</organism>
<dbReference type="Proteomes" id="UP001229346">
    <property type="component" value="Unassembled WGS sequence"/>
</dbReference>
<evidence type="ECO:0000256" key="2">
    <source>
        <dbReference type="ARBA" id="ARBA00009773"/>
    </source>
</evidence>
<dbReference type="PANTHER" id="PTHR21716">
    <property type="entry name" value="TRANSMEMBRANE PROTEIN"/>
    <property type="match status" value="1"/>
</dbReference>
<keyword evidence="5 7" id="KW-0472">Membrane</keyword>
<proteinExistence type="inferred from homology"/>
<feature type="transmembrane region" description="Helical" evidence="7">
    <location>
        <begin position="282"/>
        <end position="300"/>
    </location>
</feature>
<comment type="similarity">
    <text evidence="2">Belongs to the autoinducer-2 exporter (AI-2E) (TC 2.A.86) family.</text>
</comment>